<evidence type="ECO:0000256" key="12">
    <source>
        <dbReference type="ARBA" id="ARBA00035485"/>
    </source>
</evidence>
<evidence type="ECO:0000256" key="14">
    <source>
        <dbReference type="SAM" id="MobiDB-lite"/>
    </source>
</evidence>
<evidence type="ECO:0000256" key="4">
    <source>
        <dbReference type="ARBA" id="ARBA00022980"/>
    </source>
</evidence>
<keyword evidence="9" id="KW-0131">Cell cycle</keyword>
<dbReference type="OrthoDB" id="6247992at2759"/>
<dbReference type="Pfam" id="PF10147">
    <property type="entry name" value="CR6_interact"/>
    <property type="match status" value="1"/>
</dbReference>
<dbReference type="InterPro" id="IPR018472">
    <property type="entry name" value="Ribosomal_mL64"/>
</dbReference>
<keyword evidence="7" id="KW-0539">Nucleus</keyword>
<comment type="similarity">
    <text evidence="3">Belongs to the mitochondrion-specific ribosomal protein mL64 family.</text>
</comment>
<dbReference type="GO" id="GO:1990904">
    <property type="term" value="C:ribonucleoprotein complex"/>
    <property type="evidence" value="ECO:0007669"/>
    <property type="project" value="UniProtKB-KW"/>
</dbReference>
<organism evidence="15 16">
    <name type="scientific">Ooceraea biroi</name>
    <name type="common">Clonal raider ant</name>
    <name type="synonym">Cerapachys biroi</name>
    <dbReference type="NCBI Taxonomy" id="2015173"/>
    <lineage>
        <taxon>Eukaryota</taxon>
        <taxon>Metazoa</taxon>
        <taxon>Ecdysozoa</taxon>
        <taxon>Arthropoda</taxon>
        <taxon>Hexapoda</taxon>
        <taxon>Insecta</taxon>
        <taxon>Pterygota</taxon>
        <taxon>Neoptera</taxon>
        <taxon>Endopterygota</taxon>
        <taxon>Hymenoptera</taxon>
        <taxon>Apocrita</taxon>
        <taxon>Aculeata</taxon>
        <taxon>Formicoidea</taxon>
        <taxon>Formicidae</taxon>
        <taxon>Dorylinae</taxon>
        <taxon>Ooceraea</taxon>
    </lineage>
</organism>
<keyword evidence="5" id="KW-0175">Coiled coil</keyword>
<evidence type="ECO:0000313" key="15">
    <source>
        <dbReference type="EMBL" id="EZA51716.1"/>
    </source>
</evidence>
<accession>A0A026W7V0</accession>
<evidence type="ECO:0000256" key="8">
    <source>
        <dbReference type="ARBA" id="ARBA00023274"/>
    </source>
</evidence>
<evidence type="ECO:0000256" key="9">
    <source>
        <dbReference type="ARBA" id="ARBA00023306"/>
    </source>
</evidence>
<evidence type="ECO:0000256" key="3">
    <source>
        <dbReference type="ARBA" id="ARBA00005421"/>
    </source>
</evidence>
<dbReference type="Proteomes" id="UP000053097">
    <property type="component" value="Unassembled WGS sequence"/>
</dbReference>
<dbReference type="PANTHER" id="PTHR31761">
    <property type="entry name" value="GROWTH ARREST AND DNA DAMAGE-INDUCIBLE PROTEINS-INTERACTING PROTEIN 1 GADD45GIP1"/>
    <property type="match status" value="1"/>
</dbReference>
<evidence type="ECO:0000256" key="5">
    <source>
        <dbReference type="ARBA" id="ARBA00023054"/>
    </source>
</evidence>
<dbReference type="Gene3D" id="6.10.280.120">
    <property type="entry name" value="Growth arrest and DNA-damage-inducible proteins-interacting protein 1"/>
    <property type="match status" value="1"/>
</dbReference>
<proteinExistence type="inferred from homology"/>
<evidence type="ECO:0000256" key="10">
    <source>
        <dbReference type="ARBA" id="ARBA00030700"/>
    </source>
</evidence>
<name>A0A026W7V0_OOCBI</name>
<evidence type="ECO:0000256" key="13">
    <source>
        <dbReference type="ARBA" id="ARBA00060144"/>
    </source>
</evidence>
<gene>
    <name evidence="15" type="ORF">X777_09472</name>
</gene>
<feature type="region of interest" description="Disordered" evidence="14">
    <location>
        <begin position="200"/>
        <end position="245"/>
    </location>
</feature>
<feature type="compositionally biased region" description="Basic and acidic residues" evidence="14">
    <location>
        <begin position="34"/>
        <end position="52"/>
    </location>
</feature>
<dbReference type="GO" id="GO:0005840">
    <property type="term" value="C:ribosome"/>
    <property type="evidence" value="ECO:0007669"/>
    <property type="project" value="UniProtKB-KW"/>
</dbReference>
<evidence type="ECO:0000256" key="6">
    <source>
        <dbReference type="ARBA" id="ARBA00023128"/>
    </source>
</evidence>
<evidence type="ECO:0000313" key="16">
    <source>
        <dbReference type="Proteomes" id="UP000053097"/>
    </source>
</evidence>
<comment type="subcellular location">
    <subcellularLocation>
        <location evidence="2">Mitochondrion</location>
    </subcellularLocation>
    <subcellularLocation>
        <location evidence="1">Nucleus</location>
    </subcellularLocation>
</comment>
<evidence type="ECO:0000256" key="11">
    <source>
        <dbReference type="ARBA" id="ARBA00035184"/>
    </source>
</evidence>
<dbReference type="EMBL" id="KK107372">
    <property type="protein sequence ID" value="EZA51716.1"/>
    <property type="molecule type" value="Genomic_DNA"/>
</dbReference>
<dbReference type="GO" id="GO:0005634">
    <property type="term" value="C:nucleus"/>
    <property type="evidence" value="ECO:0007669"/>
    <property type="project" value="UniProtKB-SubCell"/>
</dbReference>
<dbReference type="GO" id="GO:0005739">
    <property type="term" value="C:mitochondrion"/>
    <property type="evidence" value="ECO:0007669"/>
    <property type="project" value="UniProtKB-SubCell"/>
</dbReference>
<keyword evidence="16" id="KW-1185">Reference proteome</keyword>
<dbReference type="PANTHER" id="PTHR31761:SF1">
    <property type="entry name" value="LARGE RIBOSOMAL SUBUNIT PROTEIN ML64"/>
    <property type="match status" value="1"/>
</dbReference>
<comment type="function">
    <text evidence="13">Acts as a negative regulator of G1 to S cell cycle phase progression by inhibiting cyclin-dependent kinases. Inhibitory effects are additive with GADD45 proteins but also occur in the absence of GADD45 proteins. Acts as a repressor of the orphan nuclear receptor NR4A1 by inhibiting AB domain-mediated transcriptional activity. May be involved in the hormone-mediated regulation of NR4A1 transcriptional activity. May play a role in mitochondrial protein synthesis.</text>
</comment>
<evidence type="ECO:0000256" key="1">
    <source>
        <dbReference type="ARBA" id="ARBA00004123"/>
    </source>
</evidence>
<feature type="region of interest" description="Disordered" evidence="14">
    <location>
        <begin position="34"/>
        <end position="53"/>
    </location>
</feature>
<feature type="compositionally biased region" description="Basic and acidic residues" evidence="14">
    <location>
        <begin position="200"/>
        <end position="221"/>
    </location>
</feature>
<dbReference type="InterPro" id="IPR043035">
    <property type="entry name" value="Ribosomal_mL64_sf"/>
</dbReference>
<dbReference type="AlphaFoldDB" id="A0A026W7V0"/>
<protein>
    <recommendedName>
        <fullName evidence="11">Large ribosomal subunit protein mL64</fullName>
    </recommendedName>
    <alternativeName>
        <fullName evidence="10">39S ribosomal protein L59, mitochondrial</fullName>
    </alternativeName>
    <alternativeName>
        <fullName evidence="12">Growth arrest and DNA damage-inducible proteins-interacting protein 1</fullName>
    </alternativeName>
</protein>
<evidence type="ECO:0000256" key="7">
    <source>
        <dbReference type="ARBA" id="ARBA00023242"/>
    </source>
</evidence>
<reference evidence="15 16" key="1">
    <citation type="journal article" date="2014" name="Curr. Biol.">
        <title>The genome of the clonal raider ant Cerapachys biroi.</title>
        <authorList>
            <person name="Oxley P.R."/>
            <person name="Ji L."/>
            <person name="Fetter-Pruneda I."/>
            <person name="McKenzie S.K."/>
            <person name="Li C."/>
            <person name="Hu H."/>
            <person name="Zhang G."/>
            <person name="Kronauer D.J."/>
        </authorList>
    </citation>
    <scope>NUCLEOTIDE SEQUENCE [LARGE SCALE GENOMIC DNA]</scope>
</reference>
<dbReference type="OMA" id="YEYRISY"/>
<keyword evidence="6" id="KW-0496">Mitochondrion</keyword>
<dbReference type="STRING" id="2015173.A0A026W7V0"/>
<keyword evidence="8" id="KW-0687">Ribonucleoprotein</keyword>
<evidence type="ECO:0000256" key="2">
    <source>
        <dbReference type="ARBA" id="ARBA00004173"/>
    </source>
</evidence>
<sequence length="245" mass="28828">MSLRQVCNAVLCRRLQGTFAKRLFVTESAESRNETVDVTAADEKPEFSETRSRHVQRQIARKQNKSRLEPQHRNIVMGVRPYKSSKDWFHTTVKYKKRMLGRYGLEGNAEPAGFAWPTPEEIEDAKEYERVAYPRENTIIEKLGKMEQWTTELQDKIARKEAALEAARLRKERLVEEVRRHFGFKISPNDNKFKEMLAQKEKEEKKKNKEAKKQAKLERFQRMLQKNVKNESNEQATESPEKSAE</sequence>
<keyword evidence="4" id="KW-0689">Ribosomal protein</keyword>